<evidence type="ECO:0000256" key="7">
    <source>
        <dbReference type="RuleBase" id="RU361153"/>
    </source>
</evidence>
<dbReference type="EMBL" id="CP032695">
    <property type="protein sequence ID" value="AYG63887.1"/>
    <property type="molecule type" value="Genomic_DNA"/>
</dbReference>
<evidence type="ECO:0000259" key="9">
    <source>
        <dbReference type="Pfam" id="PF00150"/>
    </source>
</evidence>
<feature type="signal peptide" evidence="8">
    <location>
        <begin position="1"/>
        <end position="25"/>
    </location>
</feature>
<evidence type="ECO:0000256" key="5">
    <source>
        <dbReference type="ARBA" id="ARBA00023295"/>
    </source>
</evidence>
<dbReference type="Gene3D" id="3.20.20.80">
    <property type="entry name" value="Glycosidases"/>
    <property type="match status" value="1"/>
</dbReference>
<dbReference type="Proteomes" id="UP000282195">
    <property type="component" value="Plasmid pRCCGE525c"/>
</dbReference>
<evidence type="ECO:0000256" key="3">
    <source>
        <dbReference type="ARBA" id="ARBA00023001"/>
    </source>
</evidence>
<evidence type="ECO:0000256" key="8">
    <source>
        <dbReference type="SAM" id="SignalP"/>
    </source>
</evidence>
<keyword evidence="5 7" id="KW-0326">Glycosidase</keyword>
<evidence type="ECO:0000256" key="2">
    <source>
        <dbReference type="ARBA" id="ARBA00022801"/>
    </source>
</evidence>
<keyword evidence="6" id="KW-0624">Polysaccharide degradation</keyword>
<geneLocation type="plasmid" evidence="11">
    <name>prccge525c</name>
</geneLocation>
<organism evidence="10 11">
    <name type="scientific">Rhizobium jaguaris</name>
    <dbReference type="NCBI Taxonomy" id="1312183"/>
    <lineage>
        <taxon>Bacteria</taxon>
        <taxon>Pseudomonadati</taxon>
        <taxon>Pseudomonadota</taxon>
        <taxon>Alphaproteobacteria</taxon>
        <taxon>Hyphomicrobiales</taxon>
        <taxon>Rhizobiaceae</taxon>
        <taxon>Rhizobium/Agrobacterium group</taxon>
        <taxon>Rhizobium</taxon>
    </lineage>
</organism>
<evidence type="ECO:0000256" key="6">
    <source>
        <dbReference type="ARBA" id="ARBA00023326"/>
    </source>
</evidence>
<feature type="domain" description="Glycoside hydrolase family 5" evidence="9">
    <location>
        <begin position="86"/>
        <end position="348"/>
    </location>
</feature>
<protein>
    <submittedName>
        <fullName evidence="10">Glycoside hydrolase family 5 protein</fullName>
    </submittedName>
</protein>
<accession>A0A387G247</accession>
<evidence type="ECO:0000256" key="4">
    <source>
        <dbReference type="ARBA" id="ARBA00023277"/>
    </source>
</evidence>
<keyword evidence="11" id="KW-1185">Reference proteome</keyword>
<comment type="similarity">
    <text evidence="1 7">Belongs to the glycosyl hydrolase 5 (cellulase A) family.</text>
</comment>
<evidence type="ECO:0000313" key="10">
    <source>
        <dbReference type="EMBL" id="AYG63887.1"/>
    </source>
</evidence>
<proteinExistence type="inferred from homology"/>
<dbReference type="Pfam" id="PF00150">
    <property type="entry name" value="Cellulase"/>
    <property type="match status" value="1"/>
</dbReference>
<dbReference type="GO" id="GO:0005576">
    <property type="term" value="C:extracellular region"/>
    <property type="evidence" value="ECO:0007669"/>
    <property type="project" value="TreeGrafter"/>
</dbReference>
<dbReference type="GO" id="GO:0009986">
    <property type="term" value="C:cell surface"/>
    <property type="evidence" value="ECO:0007669"/>
    <property type="project" value="TreeGrafter"/>
</dbReference>
<dbReference type="PANTHER" id="PTHR31297:SF41">
    <property type="entry name" value="ENDOGLUCANASE, PUTATIVE (AFU_ORTHOLOGUE AFUA_5G01830)-RELATED"/>
    <property type="match status" value="1"/>
</dbReference>
<dbReference type="GO" id="GO:0008422">
    <property type="term" value="F:beta-glucosidase activity"/>
    <property type="evidence" value="ECO:0007669"/>
    <property type="project" value="TreeGrafter"/>
</dbReference>
<dbReference type="GO" id="GO:0030245">
    <property type="term" value="P:cellulose catabolic process"/>
    <property type="evidence" value="ECO:0007669"/>
    <property type="project" value="UniProtKB-KW"/>
</dbReference>
<keyword evidence="4" id="KW-0119">Carbohydrate metabolism</keyword>
<keyword evidence="2 7" id="KW-0378">Hydrolase</keyword>
<evidence type="ECO:0000256" key="1">
    <source>
        <dbReference type="ARBA" id="ARBA00005641"/>
    </source>
</evidence>
<feature type="chain" id="PRO_5017457128" evidence="8">
    <location>
        <begin position="26"/>
        <end position="420"/>
    </location>
</feature>
<dbReference type="SUPFAM" id="SSF51445">
    <property type="entry name" value="(Trans)glycosidases"/>
    <property type="match status" value="1"/>
</dbReference>
<keyword evidence="8" id="KW-0732">Signal</keyword>
<keyword evidence="10" id="KW-0614">Plasmid</keyword>
<dbReference type="RefSeq" id="WP_120708787.1">
    <property type="nucleotide sequence ID" value="NZ_CP032695.1"/>
</dbReference>
<dbReference type="InterPro" id="IPR001547">
    <property type="entry name" value="Glyco_hydro_5"/>
</dbReference>
<dbReference type="AlphaFoldDB" id="A0A387G247"/>
<gene>
    <name evidence="10" type="ORF">CCGE525_33935</name>
</gene>
<dbReference type="OrthoDB" id="9800955at2"/>
<name>A0A387G247_9HYPH</name>
<keyword evidence="3" id="KW-0136">Cellulose degradation</keyword>
<reference evidence="10 11" key="1">
    <citation type="submission" date="2018-10" db="EMBL/GenBank/DDBJ databases">
        <title>Rhizobium etli, R. leguminosarum and a new Rhizobium genospecies from Phaseolus dumosus.</title>
        <authorList>
            <person name="Ramirez-Puebla S.T."/>
            <person name="Rogel-Hernandez M.A."/>
            <person name="Guerrero G."/>
            <person name="Ormeno-Orrillo E."/>
            <person name="Martinez-Romero J.C."/>
            <person name="Negrete-Yankelevich S."/>
            <person name="Martinez-Romero E."/>
        </authorList>
    </citation>
    <scope>NUCLEOTIDE SEQUENCE [LARGE SCALE GENOMIC DNA]</scope>
    <source>
        <strain evidence="10 11">CCGE525</strain>
        <plasmid evidence="11">prccge525c</plasmid>
    </source>
</reference>
<dbReference type="PANTHER" id="PTHR31297">
    <property type="entry name" value="GLUCAN ENDO-1,6-BETA-GLUCOSIDASE B"/>
    <property type="match status" value="1"/>
</dbReference>
<evidence type="ECO:0000313" key="11">
    <source>
        <dbReference type="Proteomes" id="UP000282195"/>
    </source>
</evidence>
<dbReference type="InterPro" id="IPR017853">
    <property type="entry name" value="GH"/>
</dbReference>
<dbReference type="InterPro" id="IPR050386">
    <property type="entry name" value="Glycosyl_hydrolase_5"/>
</dbReference>
<sequence length="420" mass="47491">MSHRLLALATLLAVSLGFLSPGAHAQGFVHADHQRIVDGDGKPVILRGMGLGGWMVQEGYMLDLRNLGAQHVIRSRISEIIGVRKTEQFYRSWRDNAVTKADIDAMAGWGFNSVRLPMHWKLFIKDMPPKGGPGKIVWNEEGFRRVDALITWLKANRMVLILDLHAAPGGQGNDLAISDRDPRKPSLWDSSDNQAKMIALWTEIARRYKDEPTIAGYDLLNEPNWGFQNKADTHGCLETGNKPLRDLYERTIRAIRAVDTNHMLIIEGNCWGSNYAGLLPVADRNMTLSYHKYWTDTTQETIEPFLKLRAQYDMPLWNGETGENSNDWYARAIELAEKNDIGWSMWPLKKIGINSPLEIPTNRKYRSLASYLRGEGKKPRAGEAFAGLIRLAADSRFAKNIRHADVIDALFRAPHSLRKP</sequence>
<dbReference type="KEGG" id="rjg:CCGE525_33935"/>